<dbReference type="CDD" id="cd00041">
    <property type="entry name" value="CUB"/>
    <property type="match status" value="1"/>
</dbReference>
<keyword evidence="3" id="KW-0732">Signal</keyword>
<dbReference type="AlphaFoldDB" id="A0AAW0UBP0"/>
<dbReference type="Gene3D" id="2.60.120.290">
    <property type="entry name" value="Spermadhesin, CUB domain"/>
    <property type="match status" value="1"/>
</dbReference>
<comment type="caution">
    <text evidence="5">The sequence shown here is derived from an EMBL/GenBank/DDBJ whole genome shotgun (WGS) entry which is preliminary data.</text>
</comment>
<feature type="domain" description="CUB" evidence="4">
    <location>
        <begin position="142"/>
        <end position="258"/>
    </location>
</feature>
<feature type="chain" id="PRO_5043721289" description="CUB domain-containing protein" evidence="3">
    <location>
        <begin position="25"/>
        <end position="567"/>
    </location>
</feature>
<dbReference type="PANTHER" id="PTHR33236:SF5">
    <property type="entry name" value="CUB DOMAIN-CONTAINING PROTEIN"/>
    <property type="match status" value="1"/>
</dbReference>
<dbReference type="PANTHER" id="PTHR33236">
    <property type="entry name" value="INTRAFLAGELLAR TRANSPORT PROTEIN 122 FAMILY PROTEIN-RELATED"/>
    <property type="match status" value="1"/>
</dbReference>
<dbReference type="FunFam" id="2.60.120.290:FF:000005">
    <property type="entry name" value="Procollagen C-endopeptidase enhancer 1"/>
    <property type="match status" value="1"/>
</dbReference>
<dbReference type="Pfam" id="PF00431">
    <property type="entry name" value="CUB"/>
    <property type="match status" value="1"/>
</dbReference>
<keyword evidence="6" id="KW-1185">Reference proteome</keyword>
<dbReference type="Proteomes" id="UP001487740">
    <property type="component" value="Unassembled WGS sequence"/>
</dbReference>
<evidence type="ECO:0000313" key="5">
    <source>
        <dbReference type="EMBL" id="KAK8397528.1"/>
    </source>
</evidence>
<evidence type="ECO:0000259" key="4">
    <source>
        <dbReference type="PROSITE" id="PS01180"/>
    </source>
</evidence>
<accession>A0AAW0UBP0</accession>
<organism evidence="5 6">
    <name type="scientific">Scylla paramamosain</name>
    <name type="common">Mud crab</name>
    <dbReference type="NCBI Taxonomy" id="85552"/>
    <lineage>
        <taxon>Eukaryota</taxon>
        <taxon>Metazoa</taxon>
        <taxon>Ecdysozoa</taxon>
        <taxon>Arthropoda</taxon>
        <taxon>Crustacea</taxon>
        <taxon>Multicrustacea</taxon>
        <taxon>Malacostraca</taxon>
        <taxon>Eumalacostraca</taxon>
        <taxon>Eucarida</taxon>
        <taxon>Decapoda</taxon>
        <taxon>Pleocyemata</taxon>
        <taxon>Brachyura</taxon>
        <taxon>Eubrachyura</taxon>
        <taxon>Portunoidea</taxon>
        <taxon>Portunidae</taxon>
        <taxon>Portuninae</taxon>
        <taxon>Scylla</taxon>
    </lineage>
</organism>
<dbReference type="SMART" id="SM00042">
    <property type="entry name" value="CUB"/>
    <property type="match status" value="1"/>
</dbReference>
<dbReference type="SUPFAM" id="SSF49854">
    <property type="entry name" value="Spermadhesin, CUB domain"/>
    <property type="match status" value="1"/>
</dbReference>
<protein>
    <recommendedName>
        <fullName evidence="4">CUB domain-containing protein</fullName>
    </recommendedName>
</protein>
<dbReference type="PROSITE" id="PS01180">
    <property type="entry name" value="CUB"/>
    <property type="match status" value="1"/>
</dbReference>
<keyword evidence="1" id="KW-1015">Disulfide bond</keyword>
<proteinExistence type="predicted"/>
<dbReference type="Pfam" id="PF26080">
    <property type="entry name" value="CUB_animal"/>
    <property type="match status" value="1"/>
</dbReference>
<dbReference type="InterPro" id="IPR058698">
    <property type="entry name" value="CUB_metazoa"/>
</dbReference>
<dbReference type="EMBL" id="JARAKH010000013">
    <property type="protein sequence ID" value="KAK8397528.1"/>
    <property type="molecule type" value="Genomic_DNA"/>
</dbReference>
<sequence length="567" mass="62224">MTAARKATLRLLLTWLVVVAVSQADQVEVLKDGALLQWYTGLASTLYHAQKQLAAAGNVQTNAQTDTQIDAQADIQTNVQTDAHTEAEADGGDSSTDTNTNYEYNKSEALEKSHAALETTVASTVTSQYKTITTTTPQAPNCGAVVDGSLAGAGVLTSPGYPDQYEQGLYCVWTIVGGKGKRVRLLFEDFEVTKTPSCSGDYLRVSVTGSSNDTHAISLCGTDVPGEYLSDQDIIYLEFRSTPDGDTCRGFSARYSVEEVYIVKSLNVTSLAFKLSPPVVVTCGQEVSFLEFDFENPELDFIEMELQPPVYGNCDNDEFMVRANEPVPVLCGTNSGQHMYVEVAGRASTSLHVLLSPILPKPVGHVTDPDTGDIHPLEWKYEGEEKRRWKIRVNQIPCDCSYDHLKPLSPRAPTGCLQYHVGVRETISSFNFGGSKLDYDSCWNGTERDCGRQVWTGHLNNLDYHVCVRAAEGYCGIMYTPTGPESFLLNGETPFNSTELGKNLYGWKGCQADYVLVPKSRTPGDNDPWSHDRFCGQALGNYVKGPIVSECRNSLPFPLLCVIRELL</sequence>
<gene>
    <name evidence="5" type="ORF">O3P69_004347</name>
</gene>
<comment type="caution">
    <text evidence="2">Lacks conserved residue(s) required for the propagation of feature annotation.</text>
</comment>
<feature type="signal peptide" evidence="3">
    <location>
        <begin position="1"/>
        <end position="24"/>
    </location>
</feature>
<dbReference type="InterPro" id="IPR035914">
    <property type="entry name" value="Sperma_CUB_dom_sf"/>
</dbReference>
<evidence type="ECO:0000256" key="1">
    <source>
        <dbReference type="ARBA" id="ARBA00023157"/>
    </source>
</evidence>
<evidence type="ECO:0000256" key="2">
    <source>
        <dbReference type="PROSITE-ProRule" id="PRU00059"/>
    </source>
</evidence>
<dbReference type="InterPro" id="IPR000859">
    <property type="entry name" value="CUB_dom"/>
</dbReference>
<reference evidence="5 6" key="1">
    <citation type="submission" date="2023-03" db="EMBL/GenBank/DDBJ databases">
        <title>High-quality genome of Scylla paramamosain provides insights in environmental adaptation.</title>
        <authorList>
            <person name="Zhang L."/>
        </authorList>
    </citation>
    <scope>NUCLEOTIDE SEQUENCE [LARGE SCALE GENOMIC DNA]</scope>
    <source>
        <strain evidence="5">LZ_2023a</strain>
        <tissue evidence="5">Muscle</tissue>
    </source>
</reference>
<evidence type="ECO:0000256" key="3">
    <source>
        <dbReference type="SAM" id="SignalP"/>
    </source>
</evidence>
<evidence type="ECO:0000313" key="6">
    <source>
        <dbReference type="Proteomes" id="UP001487740"/>
    </source>
</evidence>
<name>A0AAW0UBP0_SCYPA</name>